<comment type="function">
    <text evidence="9">Exoribonuclease involved in ribosome biosynthesis. Involved in the processing of ITS1, the internal transcribed spacer localized between the 18S and 5.8S rRNAs.</text>
</comment>
<evidence type="ECO:0000259" key="11">
    <source>
        <dbReference type="SMART" id="SM00479"/>
    </source>
</evidence>
<organism evidence="12 13">
    <name type="scientific">Puccinia striiformis</name>
    <dbReference type="NCBI Taxonomy" id="27350"/>
    <lineage>
        <taxon>Eukaryota</taxon>
        <taxon>Fungi</taxon>
        <taxon>Dikarya</taxon>
        <taxon>Basidiomycota</taxon>
        <taxon>Pucciniomycotina</taxon>
        <taxon>Pucciniomycetes</taxon>
        <taxon>Pucciniales</taxon>
        <taxon>Pucciniaceae</taxon>
        <taxon>Puccinia</taxon>
    </lineage>
</organism>
<feature type="region of interest" description="Disordered" evidence="10">
    <location>
        <begin position="53"/>
        <end position="76"/>
    </location>
</feature>
<evidence type="ECO:0000256" key="3">
    <source>
        <dbReference type="ARBA" id="ARBA00016937"/>
    </source>
</evidence>
<dbReference type="SUPFAM" id="SSF53098">
    <property type="entry name" value="Ribonuclease H-like"/>
    <property type="match status" value="1"/>
</dbReference>
<keyword evidence="7" id="KW-0269">Exonuclease</keyword>
<evidence type="ECO:0000313" key="13">
    <source>
        <dbReference type="Proteomes" id="UP000238274"/>
    </source>
</evidence>
<dbReference type="InterPro" id="IPR047021">
    <property type="entry name" value="REXO1/3/4-like"/>
</dbReference>
<dbReference type="SMART" id="SM00479">
    <property type="entry name" value="EXOIII"/>
    <property type="match status" value="1"/>
</dbReference>
<dbReference type="PANTHER" id="PTHR12801">
    <property type="entry name" value="RNA EXONUCLEASE REXO1 / RECO3 FAMILY MEMBER-RELATED"/>
    <property type="match status" value="1"/>
</dbReference>
<dbReference type="InterPro" id="IPR013520">
    <property type="entry name" value="Ribonucl_H"/>
</dbReference>
<keyword evidence="13" id="KW-1185">Reference proteome</keyword>
<dbReference type="Pfam" id="PF00929">
    <property type="entry name" value="RNase_T"/>
    <property type="match status" value="1"/>
</dbReference>
<evidence type="ECO:0000256" key="9">
    <source>
        <dbReference type="ARBA" id="ARBA00025599"/>
    </source>
</evidence>
<evidence type="ECO:0000256" key="5">
    <source>
        <dbReference type="ARBA" id="ARBA00022722"/>
    </source>
</evidence>
<reference evidence="13" key="2">
    <citation type="journal article" date="2018" name="BMC Genomics">
        <title>Genomic insights into host adaptation between the wheat stripe rust pathogen (Puccinia striiformis f. sp. tritici) and the barley stripe rust pathogen (Puccinia striiformis f. sp. hordei).</title>
        <authorList>
            <person name="Xia C."/>
            <person name="Wang M."/>
            <person name="Yin C."/>
            <person name="Cornejo O.E."/>
            <person name="Hulbert S.H."/>
            <person name="Chen X."/>
        </authorList>
    </citation>
    <scope>NUCLEOTIDE SEQUENCE [LARGE SCALE GENOMIC DNA]</scope>
    <source>
        <strain evidence="13">93TX-2</strain>
    </source>
</reference>
<keyword evidence="4" id="KW-0698">rRNA processing</keyword>
<dbReference type="GO" id="GO:0000027">
    <property type="term" value="P:ribosomal large subunit assembly"/>
    <property type="evidence" value="ECO:0007669"/>
    <property type="project" value="TreeGrafter"/>
</dbReference>
<dbReference type="Proteomes" id="UP000238274">
    <property type="component" value="Unassembled WGS sequence"/>
</dbReference>
<evidence type="ECO:0000256" key="4">
    <source>
        <dbReference type="ARBA" id="ARBA00022552"/>
    </source>
</evidence>
<dbReference type="GO" id="GO:0005634">
    <property type="term" value="C:nucleus"/>
    <property type="evidence" value="ECO:0007669"/>
    <property type="project" value="UniProtKB-SubCell"/>
</dbReference>
<keyword evidence="5" id="KW-0540">Nuclease</keyword>
<dbReference type="GO" id="GO:0008408">
    <property type="term" value="F:3'-5' exonuclease activity"/>
    <property type="evidence" value="ECO:0007669"/>
    <property type="project" value="InterPro"/>
</dbReference>
<proteinExistence type="inferred from homology"/>
<dbReference type="PANTHER" id="PTHR12801:SF45">
    <property type="entry name" value="RNA EXONUCLEASE 4"/>
    <property type="match status" value="1"/>
</dbReference>
<evidence type="ECO:0000256" key="10">
    <source>
        <dbReference type="SAM" id="MobiDB-lite"/>
    </source>
</evidence>
<feature type="non-terminal residue" evidence="12">
    <location>
        <position position="1"/>
    </location>
</feature>
<comment type="subcellular location">
    <subcellularLocation>
        <location evidence="1">Nucleus</location>
    </subcellularLocation>
</comment>
<dbReference type="GO" id="GO:0006364">
    <property type="term" value="P:rRNA processing"/>
    <property type="evidence" value="ECO:0007669"/>
    <property type="project" value="UniProtKB-KW"/>
</dbReference>
<reference evidence="12 13" key="1">
    <citation type="submission" date="2017-12" db="EMBL/GenBank/DDBJ databases">
        <title>Gene loss provides genomic basis for host adaptation in cereal stripe rust fungi.</title>
        <authorList>
            <person name="Xia C."/>
        </authorList>
    </citation>
    <scope>NUCLEOTIDE SEQUENCE [LARGE SCALE GENOMIC DNA]</scope>
    <source>
        <strain evidence="12 13">93TX-2</strain>
    </source>
</reference>
<dbReference type="VEuPathDB" id="FungiDB:PSTT_02463"/>
<comment type="similarity">
    <text evidence="2">Belongs to the REXO4 family.</text>
</comment>
<dbReference type="InterPro" id="IPR037431">
    <property type="entry name" value="REX4_DEDDh_dom"/>
</dbReference>
<feature type="domain" description="Exonuclease" evidence="11">
    <location>
        <begin position="95"/>
        <end position="239"/>
    </location>
</feature>
<dbReference type="InterPro" id="IPR036397">
    <property type="entry name" value="RNaseH_sf"/>
</dbReference>
<dbReference type="CDD" id="cd06144">
    <property type="entry name" value="REX4_like"/>
    <property type="match status" value="1"/>
</dbReference>
<evidence type="ECO:0000256" key="7">
    <source>
        <dbReference type="ARBA" id="ARBA00022839"/>
    </source>
</evidence>
<gene>
    <name evidence="12" type="ORF">PSHT_10782</name>
</gene>
<name>A0A2S4V7L1_9BASI</name>
<feature type="compositionally biased region" description="Basic residues" evidence="10">
    <location>
        <begin position="56"/>
        <end position="67"/>
    </location>
</feature>
<dbReference type="GO" id="GO:0003676">
    <property type="term" value="F:nucleic acid binding"/>
    <property type="evidence" value="ECO:0007669"/>
    <property type="project" value="InterPro"/>
</dbReference>
<evidence type="ECO:0000256" key="1">
    <source>
        <dbReference type="ARBA" id="ARBA00004123"/>
    </source>
</evidence>
<evidence type="ECO:0000313" key="12">
    <source>
        <dbReference type="EMBL" id="POW05522.1"/>
    </source>
</evidence>
<dbReference type="VEuPathDB" id="FungiDB:PSHT_10782"/>
<dbReference type="InterPro" id="IPR012337">
    <property type="entry name" value="RNaseH-like_sf"/>
</dbReference>
<evidence type="ECO:0000256" key="6">
    <source>
        <dbReference type="ARBA" id="ARBA00022801"/>
    </source>
</evidence>
<comment type="caution">
    <text evidence="12">The sequence shown here is derived from an EMBL/GenBank/DDBJ whole genome shotgun (WGS) entry which is preliminary data.</text>
</comment>
<feature type="non-terminal residue" evidence="12">
    <location>
        <position position="297"/>
    </location>
</feature>
<dbReference type="OrthoDB" id="8191639at2759"/>
<dbReference type="AlphaFoldDB" id="A0A2S4V7L1"/>
<reference evidence="13" key="3">
    <citation type="journal article" date="2018" name="Mol. Plant Microbe Interact.">
        <title>Genome sequence resources for the wheat stripe rust pathogen (Puccinia striiformis f. sp. tritici) and the barley stripe rust pathogen (Puccinia striiformis f. sp. hordei).</title>
        <authorList>
            <person name="Xia C."/>
            <person name="Wang M."/>
            <person name="Yin C."/>
            <person name="Cornejo O.E."/>
            <person name="Hulbert S.H."/>
            <person name="Chen X."/>
        </authorList>
    </citation>
    <scope>NUCLEOTIDE SEQUENCE [LARGE SCALE GENOMIC DNA]</scope>
    <source>
        <strain evidence="13">93TX-2</strain>
    </source>
</reference>
<keyword evidence="8" id="KW-0539">Nucleus</keyword>
<accession>A0A2S4V7L1</accession>
<evidence type="ECO:0000256" key="2">
    <source>
        <dbReference type="ARBA" id="ARBA00010489"/>
    </source>
</evidence>
<evidence type="ECO:0000256" key="8">
    <source>
        <dbReference type="ARBA" id="ARBA00023242"/>
    </source>
</evidence>
<dbReference type="EMBL" id="PKSM01000170">
    <property type="protein sequence ID" value="POW05522.1"/>
    <property type="molecule type" value="Genomic_DNA"/>
</dbReference>
<protein>
    <recommendedName>
        <fullName evidence="3">RNA exonuclease 4</fullName>
    </recommendedName>
</protein>
<dbReference type="Gene3D" id="3.30.420.10">
    <property type="entry name" value="Ribonuclease H-like superfamily/Ribonuclease H"/>
    <property type="match status" value="1"/>
</dbReference>
<keyword evidence="6" id="KW-0378">Hydrolase</keyword>
<sequence length="297" mass="33422">RGVNQAVHCGWICRSTAKVSRRNRSWWSSALQSIGMGFFLGLISKLVGSLLNKPKPTNKTRKRRTGPRRNQQLVELPPPPITTTRFIGDPSTISKHVAIDCEMTSMETSILDRYVNPGQPVTDYRTFVSGIKPHHLAQAGSFRKVTQEVARLIDNKILIGHAVHHDLSALSLHHPQELIRDTSTYTPLWLIANTKRSPSLKNLAKLLLGLQIQNKSHCSIDDAKATMAIYRTQQSNWEKNLNKKKKSNKNLIEGLKREDIPLISCAAQIIKTERQNSIIGHSNYSPKVEFTPTKITN</sequence>